<evidence type="ECO:0008006" key="4">
    <source>
        <dbReference type="Google" id="ProtNLM"/>
    </source>
</evidence>
<keyword evidence="1" id="KW-1133">Transmembrane helix</keyword>
<dbReference type="AlphaFoldDB" id="A0A0P7YDX4"/>
<dbReference type="Pfam" id="PF13858">
    <property type="entry name" value="DUF4199"/>
    <property type="match status" value="1"/>
</dbReference>
<comment type="caution">
    <text evidence="2">The sequence shown here is derived from an EMBL/GenBank/DDBJ whole genome shotgun (WGS) entry which is preliminary data.</text>
</comment>
<dbReference type="eggNOG" id="ENOG502ZX0H">
    <property type="taxonomic scope" value="Bacteria"/>
</dbReference>
<evidence type="ECO:0000256" key="1">
    <source>
        <dbReference type="SAM" id="Phobius"/>
    </source>
</evidence>
<keyword evidence="1" id="KW-0812">Transmembrane</keyword>
<evidence type="ECO:0000313" key="3">
    <source>
        <dbReference type="Proteomes" id="UP000050421"/>
    </source>
</evidence>
<dbReference type="InterPro" id="IPR025250">
    <property type="entry name" value="DUF4199"/>
</dbReference>
<feature type="transmembrane region" description="Helical" evidence="1">
    <location>
        <begin position="7"/>
        <end position="24"/>
    </location>
</feature>
<sequence>MKKLSIEIKWALIFVSMMLIWMVFEKAMGWHDEKIADHATYTNLVAIPSVLIYVLALRDKKRNFYRGQLSFNQGLASGFIITLIVVLLTPLSQFVISTYITPHFFSHMIEYSVSTGIMERSAAEEFFNLKSYIIQATIGAFIMGLITSLVVAFLVKSKKDTPMPSAC</sequence>
<feature type="transmembrane region" description="Helical" evidence="1">
    <location>
        <begin position="132"/>
        <end position="155"/>
    </location>
</feature>
<organism evidence="2 3">
    <name type="scientific">Algoriphagus marincola HL-49</name>
    <dbReference type="NCBI Taxonomy" id="1305737"/>
    <lineage>
        <taxon>Bacteria</taxon>
        <taxon>Pseudomonadati</taxon>
        <taxon>Bacteroidota</taxon>
        <taxon>Cytophagia</taxon>
        <taxon>Cytophagales</taxon>
        <taxon>Cyclobacteriaceae</taxon>
        <taxon>Algoriphagus</taxon>
    </lineage>
</organism>
<proteinExistence type="predicted"/>
<dbReference type="PATRIC" id="fig|1305737.6.peg.1547"/>
<reference evidence="2 3" key="1">
    <citation type="submission" date="2015-09" db="EMBL/GenBank/DDBJ databases">
        <title>Identification and resolution of microdiversity through metagenomic sequencing of parallel consortia.</title>
        <authorList>
            <person name="Nelson W.C."/>
            <person name="Romine M.F."/>
            <person name="Lindemann S.R."/>
        </authorList>
    </citation>
    <scope>NUCLEOTIDE SEQUENCE [LARGE SCALE GENOMIC DNA]</scope>
    <source>
        <strain evidence="2">HL-49</strain>
    </source>
</reference>
<feature type="transmembrane region" description="Helical" evidence="1">
    <location>
        <begin position="78"/>
        <end position="100"/>
    </location>
</feature>
<keyword evidence="1" id="KW-0472">Membrane</keyword>
<dbReference type="Proteomes" id="UP000050421">
    <property type="component" value="Unassembled WGS sequence"/>
</dbReference>
<gene>
    <name evidence="2" type="ORF">HLUCCX10_04480</name>
</gene>
<feature type="transmembrane region" description="Helical" evidence="1">
    <location>
        <begin position="39"/>
        <end position="57"/>
    </location>
</feature>
<accession>A0A0P7YDX4</accession>
<dbReference type="OrthoDB" id="5766000at2"/>
<dbReference type="EMBL" id="LJXT01000018">
    <property type="protein sequence ID" value="KPQ18903.1"/>
    <property type="molecule type" value="Genomic_DNA"/>
</dbReference>
<name>A0A0P7YDX4_9BACT</name>
<evidence type="ECO:0000313" key="2">
    <source>
        <dbReference type="EMBL" id="KPQ18903.1"/>
    </source>
</evidence>
<protein>
    <recommendedName>
        <fullName evidence="4">DUF4199 domain-containing protein</fullName>
    </recommendedName>
</protein>
<dbReference type="STRING" id="1305737.GCA_000526355_03302"/>